<reference evidence="9 10" key="1">
    <citation type="submission" date="2016-10" db="EMBL/GenBank/DDBJ databases">
        <authorList>
            <person name="de Groot N.N."/>
        </authorList>
    </citation>
    <scope>NUCLEOTIDE SEQUENCE [LARGE SCALE GENOMIC DNA]</scope>
    <source>
        <strain evidence="9 10">DSM 16077</strain>
    </source>
</reference>
<protein>
    <recommendedName>
        <fullName evidence="6">Thioredoxin</fullName>
    </recommendedName>
</protein>
<dbReference type="PANTHER" id="PTHR45663">
    <property type="entry name" value="GEO12009P1"/>
    <property type="match status" value="1"/>
</dbReference>
<dbReference type="Gene3D" id="1.25.40.10">
    <property type="entry name" value="Tetratricopeptide repeat domain"/>
    <property type="match status" value="2"/>
</dbReference>
<evidence type="ECO:0000256" key="5">
    <source>
        <dbReference type="ARBA" id="ARBA00023284"/>
    </source>
</evidence>
<evidence type="ECO:0000256" key="1">
    <source>
        <dbReference type="ARBA" id="ARBA00008987"/>
    </source>
</evidence>
<dbReference type="Pfam" id="PF14559">
    <property type="entry name" value="TPR_19"/>
    <property type="match status" value="1"/>
</dbReference>
<dbReference type="GO" id="GO:0015035">
    <property type="term" value="F:protein-disulfide reductase activity"/>
    <property type="evidence" value="ECO:0007669"/>
    <property type="project" value="UniProtKB-UniRule"/>
</dbReference>
<dbReference type="CDD" id="cd02947">
    <property type="entry name" value="TRX_family"/>
    <property type="match status" value="1"/>
</dbReference>
<dbReference type="GO" id="GO:0006950">
    <property type="term" value="P:response to stress"/>
    <property type="evidence" value="ECO:0007669"/>
    <property type="project" value="UniProtKB-ARBA"/>
</dbReference>
<dbReference type="InterPro" id="IPR019734">
    <property type="entry name" value="TPR_rpt"/>
</dbReference>
<dbReference type="GO" id="GO:0045454">
    <property type="term" value="P:cell redox homeostasis"/>
    <property type="evidence" value="ECO:0007669"/>
    <property type="project" value="TreeGrafter"/>
</dbReference>
<dbReference type="InterPro" id="IPR017937">
    <property type="entry name" value="Thioredoxin_CS"/>
</dbReference>
<dbReference type="Proteomes" id="UP000199759">
    <property type="component" value="Unassembled WGS sequence"/>
</dbReference>
<dbReference type="InterPro" id="IPR005746">
    <property type="entry name" value="Thioredoxin"/>
</dbReference>
<dbReference type="InterPro" id="IPR011990">
    <property type="entry name" value="TPR-like_helical_dom_sf"/>
</dbReference>
<dbReference type="AlphaFoldDB" id="A0A1G9R2H9"/>
<dbReference type="PRINTS" id="PR00421">
    <property type="entry name" value="THIOREDOXIN"/>
</dbReference>
<name>A0A1G9R2H9_9PROT</name>
<dbReference type="GO" id="GO:0005829">
    <property type="term" value="C:cytosol"/>
    <property type="evidence" value="ECO:0007669"/>
    <property type="project" value="TreeGrafter"/>
</dbReference>
<dbReference type="FunFam" id="3.40.30.10:FF:000001">
    <property type="entry name" value="Thioredoxin"/>
    <property type="match status" value="1"/>
</dbReference>
<dbReference type="Pfam" id="PF14561">
    <property type="entry name" value="TPR_20"/>
    <property type="match status" value="1"/>
</dbReference>
<dbReference type="PANTHER" id="PTHR45663:SF11">
    <property type="entry name" value="GEO12009P1"/>
    <property type="match status" value="1"/>
</dbReference>
<accession>A0A1G9R2H9</accession>
<dbReference type="SUPFAM" id="SSF48452">
    <property type="entry name" value="TPR-like"/>
    <property type="match status" value="1"/>
</dbReference>
<keyword evidence="5" id="KW-0676">Redox-active center</keyword>
<evidence type="ECO:0000256" key="7">
    <source>
        <dbReference type="PROSITE-ProRule" id="PRU00339"/>
    </source>
</evidence>
<dbReference type="Pfam" id="PF00085">
    <property type="entry name" value="Thioredoxin"/>
    <property type="match status" value="1"/>
</dbReference>
<keyword evidence="2" id="KW-0813">Transport</keyword>
<dbReference type="NCBIfam" id="TIGR01068">
    <property type="entry name" value="thioredoxin"/>
    <property type="match status" value="1"/>
</dbReference>
<evidence type="ECO:0000256" key="6">
    <source>
        <dbReference type="NCBIfam" id="TIGR01068"/>
    </source>
</evidence>
<feature type="repeat" description="TPR" evidence="7">
    <location>
        <begin position="131"/>
        <end position="164"/>
    </location>
</feature>
<proteinExistence type="inferred from homology"/>
<keyword evidence="10" id="KW-1185">Reference proteome</keyword>
<keyword evidence="3" id="KW-0249">Electron transport</keyword>
<evidence type="ECO:0000259" key="8">
    <source>
        <dbReference type="PROSITE" id="PS51352"/>
    </source>
</evidence>
<feature type="domain" description="Thioredoxin" evidence="8">
    <location>
        <begin position="2"/>
        <end position="123"/>
    </location>
</feature>
<comment type="similarity">
    <text evidence="1">Belongs to the thioredoxin family.</text>
</comment>
<dbReference type="Gene3D" id="3.40.30.10">
    <property type="entry name" value="Glutaredoxin"/>
    <property type="match status" value="1"/>
</dbReference>
<dbReference type="PROSITE" id="PS51352">
    <property type="entry name" value="THIOREDOXIN_2"/>
    <property type="match status" value="1"/>
</dbReference>
<evidence type="ECO:0000313" key="9">
    <source>
        <dbReference type="EMBL" id="SDM17458.1"/>
    </source>
</evidence>
<evidence type="ECO:0000256" key="4">
    <source>
        <dbReference type="ARBA" id="ARBA00023157"/>
    </source>
</evidence>
<dbReference type="PROSITE" id="PS00194">
    <property type="entry name" value="THIOREDOXIN_1"/>
    <property type="match status" value="1"/>
</dbReference>
<keyword evidence="7" id="KW-0802">TPR repeat</keyword>
<evidence type="ECO:0000256" key="3">
    <source>
        <dbReference type="ARBA" id="ARBA00022982"/>
    </source>
</evidence>
<organism evidence="9 10">
    <name type="scientific">Maricaulis salignorans</name>
    <dbReference type="NCBI Taxonomy" id="144026"/>
    <lineage>
        <taxon>Bacteria</taxon>
        <taxon>Pseudomonadati</taxon>
        <taxon>Pseudomonadota</taxon>
        <taxon>Alphaproteobacteria</taxon>
        <taxon>Maricaulales</taxon>
        <taxon>Maricaulaceae</taxon>
        <taxon>Maricaulis</taxon>
    </lineage>
</organism>
<gene>
    <name evidence="9" type="ORF">SAMN04488568_10640</name>
</gene>
<evidence type="ECO:0000256" key="2">
    <source>
        <dbReference type="ARBA" id="ARBA00022448"/>
    </source>
</evidence>
<dbReference type="InterPro" id="IPR013766">
    <property type="entry name" value="Thioredoxin_domain"/>
</dbReference>
<dbReference type="OrthoDB" id="9790390at2"/>
<dbReference type="RefSeq" id="WP_091768799.1">
    <property type="nucleotide sequence ID" value="NZ_FNHG01000006.1"/>
</dbReference>
<dbReference type="EMBL" id="FNHG01000006">
    <property type="protein sequence ID" value="SDM17458.1"/>
    <property type="molecule type" value="Genomic_DNA"/>
</dbReference>
<dbReference type="PROSITE" id="PS50005">
    <property type="entry name" value="TPR"/>
    <property type="match status" value="1"/>
</dbReference>
<dbReference type="SUPFAM" id="SSF52833">
    <property type="entry name" value="Thioredoxin-like"/>
    <property type="match status" value="1"/>
</dbReference>
<sequence>MTLFNTGAPDTDTDDLVKDSSDSNFMADVVEPSKSVPVLVDFWAPWCGPCRQLGPMIEHVVRQAEGAVRLVKINIDENPGIAQQLRVQSIPAVFAFKDGQPVDGFMGALPESQIKDFIQRISGKGPSEAELKAIVDRGMAGLESGDLGGAAQDFASVLQLDPGHASALAGLARVWLKSGDIDKASEILGQVPADRAGDPAVEAARTALELANAAPADDAVTAGLRQAVAATPTDLQARYDLAEALLAGGDHAGAADQLLAITALDREWNEQAARTLLLKIFEAAGPMSDVARDGRRRLSSILFA</sequence>
<dbReference type="InterPro" id="IPR036249">
    <property type="entry name" value="Thioredoxin-like_sf"/>
</dbReference>
<dbReference type="STRING" id="144026.SAMN04488568_10640"/>
<evidence type="ECO:0000313" key="10">
    <source>
        <dbReference type="Proteomes" id="UP000199759"/>
    </source>
</evidence>
<keyword evidence="4" id="KW-1015">Disulfide bond</keyword>